<reference evidence="1" key="2">
    <citation type="journal article" date="2020" name="Nat. Commun.">
        <title>Large-scale genome sequencing of mycorrhizal fungi provides insights into the early evolution of symbiotic traits.</title>
        <authorList>
            <person name="Miyauchi S."/>
            <person name="Kiss E."/>
            <person name="Kuo A."/>
            <person name="Drula E."/>
            <person name="Kohler A."/>
            <person name="Sanchez-Garcia M."/>
            <person name="Morin E."/>
            <person name="Andreopoulos B."/>
            <person name="Barry K.W."/>
            <person name="Bonito G."/>
            <person name="Buee M."/>
            <person name="Carver A."/>
            <person name="Chen C."/>
            <person name="Cichocki N."/>
            <person name="Clum A."/>
            <person name="Culley D."/>
            <person name="Crous P.W."/>
            <person name="Fauchery L."/>
            <person name="Girlanda M."/>
            <person name="Hayes R.D."/>
            <person name="Keri Z."/>
            <person name="LaButti K."/>
            <person name="Lipzen A."/>
            <person name="Lombard V."/>
            <person name="Magnuson J."/>
            <person name="Maillard F."/>
            <person name="Murat C."/>
            <person name="Nolan M."/>
            <person name="Ohm R.A."/>
            <person name="Pangilinan J."/>
            <person name="Pereira M.F."/>
            <person name="Perotto S."/>
            <person name="Peter M."/>
            <person name="Pfister S."/>
            <person name="Riley R."/>
            <person name="Sitrit Y."/>
            <person name="Stielow J.B."/>
            <person name="Szollosi G."/>
            <person name="Zifcakova L."/>
            <person name="Stursova M."/>
            <person name="Spatafora J.W."/>
            <person name="Tedersoo L."/>
            <person name="Vaario L.M."/>
            <person name="Yamada A."/>
            <person name="Yan M."/>
            <person name="Wang P."/>
            <person name="Xu J."/>
            <person name="Bruns T."/>
            <person name="Baldrian P."/>
            <person name="Vilgalys R."/>
            <person name="Dunand C."/>
            <person name="Henrissat B."/>
            <person name="Grigoriev I.V."/>
            <person name="Hibbett D."/>
            <person name="Nagy L.G."/>
            <person name="Martin F.M."/>
        </authorList>
    </citation>
    <scope>NUCLEOTIDE SEQUENCE</scope>
    <source>
        <strain evidence="1">P2</strain>
    </source>
</reference>
<keyword evidence="2" id="KW-1185">Reference proteome</keyword>
<sequence>MHGFMTPVSLALVALCSALLASAKTMTIVVGGNGTNKDASLIFQPQEVKAAVGDFVVFNFTNGTHSAIESTFAEPCIPAHDSNTTLNGFYSGLRDTVNGSAQTTLVVEIKEEDQNKTFWFYDIWGCGKGGVGAINANDSDWENFDAFVRNAKRLNGSSGGTSSSRTSTGRPTNSQPVPTSTGTGNSAERVGANTVKAISIFTPFLLAMFVA</sequence>
<evidence type="ECO:0000313" key="1">
    <source>
        <dbReference type="EMBL" id="KAF9652819.1"/>
    </source>
</evidence>
<proteinExistence type="predicted"/>
<comment type="caution">
    <text evidence="1">The sequence shown here is derived from an EMBL/GenBank/DDBJ whole genome shotgun (WGS) entry which is preliminary data.</text>
</comment>
<dbReference type="EMBL" id="MU117967">
    <property type="protein sequence ID" value="KAF9652819.1"/>
    <property type="molecule type" value="Genomic_DNA"/>
</dbReference>
<organism evidence="1 2">
    <name type="scientific">Thelephora ganbajun</name>
    <name type="common">Ganba fungus</name>
    <dbReference type="NCBI Taxonomy" id="370292"/>
    <lineage>
        <taxon>Eukaryota</taxon>
        <taxon>Fungi</taxon>
        <taxon>Dikarya</taxon>
        <taxon>Basidiomycota</taxon>
        <taxon>Agaricomycotina</taxon>
        <taxon>Agaricomycetes</taxon>
        <taxon>Thelephorales</taxon>
        <taxon>Thelephoraceae</taxon>
        <taxon>Thelephora</taxon>
    </lineage>
</organism>
<evidence type="ECO:0000313" key="2">
    <source>
        <dbReference type="Proteomes" id="UP000886501"/>
    </source>
</evidence>
<accession>A0ACB6ZTB0</accession>
<protein>
    <submittedName>
        <fullName evidence="1">Uncharacterized protein</fullName>
    </submittedName>
</protein>
<name>A0ACB6ZTB0_THEGA</name>
<gene>
    <name evidence="1" type="ORF">BDM02DRAFT_2631056</name>
</gene>
<reference evidence="1" key="1">
    <citation type="submission" date="2019-10" db="EMBL/GenBank/DDBJ databases">
        <authorList>
            <consortium name="DOE Joint Genome Institute"/>
            <person name="Kuo A."/>
            <person name="Miyauchi S."/>
            <person name="Kiss E."/>
            <person name="Drula E."/>
            <person name="Kohler A."/>
            <person name="Sanchez-Garcia M."/>
            <person name="Andreopoulos B."/>
            <person name="Barry K.W."/>
            <person name="Bonito G."/>
            <person name="Buee M."/>
            <person name="Carver A."/>
            <person name="Chen C."/>
            <person name="Cichocki N."/>
            <person name="Clum A."/>
            <person name="Culley D."/>
            <person name="Crous P.W."/>
            <person name="Fauchery L."/>
            <person name="Girlanda M."/>
            <person name="Hayes R."/>
            <person name="Keri Z."/>
            <person name="Labutti K."/>
            <person name="Lipzen A."/>
            <person name="Lombard V."/>
            <person name="Magnuson J."/>
            <person name="Maillard F."/>
            <person name="Morin E."/>
            <person name="Murat C."/>
            <person name="Nolan M."/>
            <person name="Ohm R."/>
            <person name="Pangilinan J."/>
            <person name="Pereira M."/>
            <person name="Perotto S."/>
            <person name="Peter M."/>
            <person name="Riley R."/>
            <person name="Sitrit Y."/>
            <person name="Stielow B."/>
            <person name="Szollosi G."/>
            <person name="Zifcakova L."/>
            <person name="Stursova M."/>
            <person name="Spatafora J.W."/>
            <person name="Tedersoo L."/>
            <person name="Vaario L.-M."/>
            <person name="Yamada A."/>
            <person name="Yan M."/>
            <person name="Wang P."/>
            <person name="Xu J."/>
            <person name="Bruns T."/>
            <person name="Baldrian P."/>
            <person name="Vilgalys R."/>
            <person name="Henrissat B."/>
            <person name="Grigoriev I.V."/>
            <person name="Hibbett D."/>
            <person name="Nagy L.G."/>
            <person name="Martin F.M."/>
        </authorList>
    </citation>
    <scope>NUCLEOTIDE SEQUENCE</scope>
    <source>
        <strain evidence="1">P2</strain>
    </source>
</reference>
<dbReference type="Proteomes" id="UP000886501">
    <property type="component" value="Unassembled WGS sequence"/>
</dbReference>